<dbReference type="AlphaFoldDB" id="A0A1B8H753"/>
<protein>
    <recommendedName>
        <fullName evidence="4">Aminoglycoside 6-adenylyltransferase</fullName>
    </recommendedName>
</protein>
<evidence type="ECO:0000313" key="2">
    <source>
        <dbReference type="EMBL" id="OBU04893.1"/>
    </source>
</evidence>
<name>A0A1B8H753_9GAMM</name>
<evidence type="ECO:0008006" key="4">
    <source>
        <dbReference type="Google" id="ProtNLM"/>
    </source>
</evidence>
<evidence type="ECO:0000313" key="3">
    <source>
        <dbReference type="Proteomes" id="UP000092247"/>
    </source>
</evidence>
<dbReference type="Proteomes" id="UP000092247">
    <property type="component" value="Unassembled WGS sequence"/>
</dbReference>
<feature type="compositionally biased region" description="Basic and acidic residues" evidence="1">
    <location>
        <begin position="100"/>
        <end position="112"/>
    </location>
</feature>
<gene>
    <name evidence="2" type="ORF">AYY17_08360</name>
</gene>
<dbReference type="Pfam" id="PF04439">
    <property type="entry name" value="Adenyl_transf"/>
    <property type="match status" value="1"/>
</dbReference>
<comment type="caution">
    <text evidence="2">The sequence shown here is derived from an EMBL/GenBank/DDBJ whole genome shotgun (WGS) entry which is preliminary data.</text>
</comment>
<organism evidence="2 3">
    <name type="scientific">Morganella psychrotolerans</name>
    <dbReference type="NCBI Taxonomy" id="368603"/>
    <lineage>
        <taxon>Bacteria</taxon>
        <taxon>Pseudomonadati</taxon>
        <taxon>Pseudomonadota</taxon>
        <taxon>Gammaproteobacteria</taxon>
        <taxon>Enterobacterales</taxon>
        <taxon>Morganellaceae</taxon>
        <taxon>Morganella</taxon>
    </lineage>
</organism>
<dbReference type="SUPFAM" id="SSF81301">
    <property type="entry name" value="Nucleotidyltransferase"/>
    <property type="match status" value="1"/>
</dbReference>
<feature type="region of interest" description="Disordered" evidence="1">
    <location>
        <begin position="80"/>
        <end position="112"/>
    </location>
</feature>
<dbReference type="InterPro" id="IPR043519">
    <property type="entry name" value="NT_sf"/>
</dbReference>
<proteinExistence type="predicted"/>
<evidence type="ECO:0000256" key="1">
    <source>
        <dbReference type="SAM" id="MobiDB-lite"/>
    </source>
</evidence>
<dbReference type="Gene3D" id="3.30.460.10">
    <property type="entry name" value="Beta Polymerase, domain 2"/>
    <property type="match status" value="1"/>
</dbReference>
<dbReference type="EMBL" id="LZEX01000034">
    <property type="protein sequence ID" value="OBU04893.1"/>
    <property type="molecule type" value="Genomic_DNA"/>
</dbReference>
<sequence length="112" mass="12664">MRSDDTISQAILCCAQSDDNIRAVILNGSRANKQVKKDKYQDFDLVFFVQDINAAKSVRSWEVHLGVPVLQQCPDDMLPENKDAPARAACPQRHSRCRQAAREDRRGAYISM</sequence>
<dbReference type="InterPro" id="IPR007530">
    <property type="entry name" value="Aminoglycoside_adenylylTfrase"/>
</dbReference>
<reference evidence="2 3" key="1">
    <citation type="submission" date="2016-06" db="EMBL/GenBank/DDBJ databases">
        <authorList>
            <person name="Kjaerup R.B."/>
            <person name="Dalgaard T.S."/>
            <person name="Juul-Madsen H.R."/>
        </authorList>
    </citation>
    <scope>NUCLEOTIDE SEQUENCE [LARGE SCALE GENOMIC DNA]</scope>
    <source>
        <strain evidence="2 3">GCSL-Mp3</strain>
    </source>
</reference>
<accession>A0A1B8H753</accession>